<accession>A0AAW2GS09</accession>
<evidence type="ECO:0000313" key="2">
    <source>
        <dbReference type="Proteomes" id="UP001430953"/>
    </source>
</evidence>
<organism evidence="1 2">
    <name type="scientific">Cardiocondyla obscurior</name>
    <dbReference type="NCBI Taxonomy" id="286306"/>
    <lineage>
        <taxon>Eukaryota</taxon>
        <taxon>Metazoa</taxon>
        <taxon>Ecdysozoa</taxon>
        <taxon>Arthropoda</taxon>
        <taxon>Hexapoda</taxon>
        <taxon>Insecta</taxon>
        <taxon>Pterygota</taxon>
        <taxon>Neoptera</taxon>
        <taxon>Endopterygota</taxon>
        <taxon>Hymenoptera</taxon>
        <taxon>Apocrita</taxon>
        <taxon>Aculeata</taxon>
        <taxon>Formicoidea</taxon>
        <taxon>Formicidae</taxon>
        <taxon>Myrmicinae</taxon>
        <taxon>Cardiocondyla</taxon>
    </lineage>
</organism>
<comment type="caution">
    <text evidence="1">The sequence shown here is derived from an EMBL/GenBank/DDBJ whole genome shotgun (WGS) entry which is preliminary data.</text>
</comment>
<protein>
    <submittedName>
        <fullName evidence="1">Uncharacterized protein</fullName>
    </submittedName>
</protein>
<dbReference type="AlphaFoldDB" id="A0AAW2GS09"/>
<reference evidence="1 2" key="1">
    <citation type="submission" date="2023-03" db="EMBL/GenBank/DDBJ databases">
        <title>High recombination rates correlate with genetic variation in Cardiocondyla obscurior ants.</title>
        <authorList>
            <person name="Errbii M."/>
        </authorList>
    </citation>
    <scope>NUCLEOTIDE SEQUENCE [LARGE SCALE GENOMIC DNA]</scope>
    <source>
        <strain evidence="1">Alpha-2009</strain>
        <tissue evidence="1">Whole body</tissue>
    </source>
</reference>
<keyword evidence="2" id="KW-1185">Reference proteome</keyword>
<evidence type="ECO:0000313" key="1">
    <source>
        <dbReference type="EMBL" id="KAL0130076.1"/>
    </source>
</evidence>
<dbReference type="Proteomes" id="UP001430953">
    <property type="component" value="Unassembled WGS sequence"/>
</dbReference>
<sequence length="74" mass="8126">MPGLTLRIASKLVYDHAALPLPFCGDEHPVSWKTGWPEGCSGGDSRELPLSVNGLAGQILRAQGLFDERQFVYR</sequence>
<dbReference type="EMBL" id="JADYXP020000002">
    <property type="protein sequence ID" value="KAL0130076.1"/>
    <property type="molecule type" value="Genomic_DNA"/>
</dbReference>
<name>A0AAW2GS09_9HYME</name>
<proteinExistence type="predicted"/>
<gene>
    <name evidence="1" type="ORF">PUN28_001993</name>
</gene>